<comment type="function">
    <text evidence="4">Catalyzes the hydrolysis of a non-reducing terminal alpha-L-arabinopyranosidic linkage in ginsenoside Rb2 (alpha-L-arabinopyranosyl-(1-&gt;6)-alpha-D-glucopyranosyl) to release alpha-D-glucopyranosyl (Rd). It is not able to hydrolyze alpha-L-arabinofuranosyl-(1-&gt;6)-alpha-D-glucopyranosyl (Rc).</text>
</comment>
<dbReference type="GO" id="GO:0045493">
    <property type="term" value="P:xylan catabolic process"/>
    <property type="evidence" value="ECO:0007669"/>
    <property type="project" value="InterPro"/>
</dbReference>
<feature type="signal peptide" evidence="7">
    <location>
        <begin position="1"/>
        <end position="28"/>
    </location>
</feature>
<feature type="chain" id="PRO_5016073148" description="Exo-alpha-(1-&gt;6)-L-arabinopyranosidase" evidence="7">
    <location>
        <begin position="29"/>
        <end position="1144"/>
    </location>
</feature>
<feature type="domain" description="Fibronectin type III-like" evidence="8">
    <location>
        <begin position="864"/>
        <end position="935"/>
    </location>
</feature>
<sequence>MKSPSRRARAAALAGALTATALLTTTMAAPSALATAPTTPPGHTAPERAPAYLDTTLPFEVRAADLVSRMTRAEKIQQFRAERQHNAGVAPAIPRLGVPAYNYWNEALHGVARAAEDPEHLLNQGGEATEFPTGLGIAATWNRELVRAMADATSNEARAMNNFASPGVAAAHKGLTYWSPTINMDRDPRWGRAEETYGEDPFLTGEIGGQFVDGMQGEHETYLKTVATPKHYLANNSENNRHTGSSNLTEAELREYYTPAFAKLVGEHGAGSLMTAYNAVNGTPVSASKELVEDLARRTFGFTGTVVSDCDAVRDVWQPSNHHWTPPGFTEPLTAPQAVAWTLKTGVDLDCMDQDYPTYLEGSYAEGNVTEADMDASLVRTFTIRMRTGEFDPAELVPWRSAEYTIENQVSNPQHLAVSQQMSDEAVVLLKNDSPAGSDGPAALPLTPEDADNVVVVGPLATTEVHGDYSPTRLAESKNALQGIEAQVRAVAPDAQVTYIPGMNRSGLENRRKPSIGTRVPPAAGQAATPAAVRFLDASGAELGRVTPETILRSEMFSGWRGVQPWNNPATAYDSMQTLGAWGGWFGAEVDVPEGTASVQVLQGSAATTLEGGRFDVRVGSRDGDVVGQVPATGAPESSAYSGPTGPQTLWFVYENDSFVPELTAEQEQAVRDADAVVAYVGTIAGNSSTNPLIPGNPSDSSEDEDRPDIELPRGQADLVRTVAELNPRTVAWIQAVSTVDIEPFKDEAAAIVWSTYNGMYQGDTVGRILFGAANPSGRLPFTQYADVEQLADPRDYTMTPTDGRNGRTYQYFTGEVTYPFGHGLSYSRFEYSDLRVERNRVAVDGTLRASVDVRNTSAVDGAEVVQLYVTSPKAGSAERPDAQLKAFEKVTVPAGETRRVELSVEAKDLWFWDTRAGRKTWDNGRWGLWVGPSSDRSEGLESAFTLSGRLKPSLNVVAAVPDGVVLNTATPKNVIHANLSATRSDDSFYDLHKVKVEYRSSDPRVAKVSGDGEVSPVRAGVAQITATVSADGGRKSTTFPVVVRSGALTDGDVTLHERLVSFGDQEVRRRDAQRGVTLHASVTPPAPGATYTYRVALNEDNTAGATVTPDGHLRAERPGVVRVTVVADVGGQKYSRTATVTVR</sequence>
<dbReference type="GO" id="GO:0009044">
    <property type="term" value="F:xylan 1,4-beta-xylosidase activity"/>
    <property type="evidence" value="ECO:0007669"/>
    <property type="project" value="InterPro"/>
</dbReference>
<dbReference type="InterPro" id="IPR003343">
    <property type="entry name" value="Big_2"/>
</dbReference>
<dbReference type="Gene3D" id="3.20.20.300">
    <property type="entry name" value="Glycoside hydrolase, family 3, N-terminal domain"/>
    <property type="match status" value="1"/>
</dbReference>
<dbReference type="FunFam" id="2.60.40.10:FF:000495">
    <property type="entry name" value="Periplasmic beta-glucosidase"/>
    <property type="match status" value="1"/>
</dbReference>
<dbReference type="InterPro" id="IPR013783">
    <property type="entry name" value="Ig-like_fold"/>
</dbReference>
<feature type="region of interest" description="Disordered" evidence="6">
    <location>
        <begin position="688"/>
        <end position="710"/>
    </location>
</feature>
<dbReference type="PROSITE" id="PS51318">
    <property type="entry name" value="TAT"/>
    <property type="match status" value="1"/>
</dbReference>
<dbReference type="InterPro" id="IPR036962">
    <property type="entry name" value="Glyco_hydro_3_N_sf"/>
</dbReference>
<dbReference type="InterPro" id="IPR006311">
    <property type="entry name" value="TAT_signal"/>
</dbReference>
<dbReference type="Gene3D" id="3.40.50.1700">
    <property type="entry name" value="Glycoside hydrolase family 3 C-terminal domain"/>
    <property type="match status" value="2"/>
</dbReference>
<accession>A0A2W5WV33</accession>
<dbReference type="AlphaFoldDB" id="A0A2W5WV33"/>
<dbReference type="InterPro" id="IPR026891">
    <property type="entry name" value="Fn3-like"/>
</dbReference>
<comment type="similarity">
    <text evidence="1">Belongs to the glycosyl hydrolase 3 family.</text>
</comment>
<evidence type="ECO:0000256" key="2">
    <source>
        <dbReference type="ARBA" id="ARBA00022729"/>
    </source>
</evidence>
<evidence type="ECO:0000256" key="6">
    <source>
        <dbReference type="SAM" id="MobiDB-lite"/>
    </source>
</evidence>
<dbReference type="InterPro" id="IPR001764">
    <property type="entry name" value="Glyco_hydro_3_N"/>
</dbReference>
<dbReference type="GO" id="GO:0046556">
    <property type="term" value="F:alpha-L-arabinofuranosidase activity"/>
    <property type="evidence" value="ECO:0007669"/>
    <property type="project" value="TreeGrafter"/>
</dbReference>
<dbReference type="PANTHER" id="PTHR42721:SF3">
    <property type="entry name" value="BETA-D-XYLOSIDASE 5-RELATED"/>
    <property type="match status" value="1"/>
</dbReference>
<evidence type="ECO:0000256" key="3">
    <source>
        <dbReference type="ARBA" id="ARBA00022801"/>
    </source>
</evidence>
<dbReference type="SMART" id="SM01217">
    <property type="entry name" value="Fn3_like"/>
    <property type="match status" value="1"/>
</dbReference>
<dbReference type="RefSeq" id="WP_111249693.1">
    <property type="nucleotide sequence ID" value="NZ_QKWH01000001.1"/>
</dbReference>
<dbReference type="InterPro" id="IPR008964">
    <property type="entry name" value="Invasin/intimin_cell_adhesion"/>
</dbReference>
<protein>
    <recommendedName>
        <fullName evidence="5">Exo-alpha-(1-&gt;6)-L-arabinopyranosidase</fullName>
    </recommendedName>
</protein>
<dbReference type="Pfam" id="PF02368">
    <property type="entry name" value="Big_2"/>
    <property type="match status" value="1"/>
</dbReference>
<dbReference type="Gene3D" id="2.60.40.10">
    <property type="entry name" value="Immunoglobulins"/>
    <property type="match status" value="1"/>
</dbReference>
<keyword evidence="2 7" id="KW-0732">Signal</keyword>
<dbReference type="PRINTS" id="PR00133">
    <property type="entry name" value="GLHYDRLASE3"/>
</dbReference>
<proteinExistence type="inferred from homology"/>
<dbReference type="Pfam" id="PF14310">
    <property type="entry name" value="Fn3-like"/>
    <property type="match status" value="1"/>
</dbReference>
<name>A0A2W5WV33_9MICO</name>
<dbReference type="GO" id="GO:0031222">
    <property type="term" value="P:arabinan catabolic process"/>
    <property type="evidence" value="ECO:0007669"/>
    <property type="project" value="TreeGrafter"/>
</dbReference>
<dbReference type="Pfam" id="PF00933">
    <property type="entry name" value="Glyco_hydro_3"/>
    <property type="match status" value="1"/>
</dbReference>
<keyword evidence="3" id="KW-0378">Hydrolase</keyword>
<dbReference type="SUPFAM" id="SSF49373">
    <property type="entry name" value="Invasin/intimin cell-adhesion fragments"/>
    <property type="match status" value="1"/>
</dbReference>
<dbReference type="SUPFAM" id="SSF51445">
    <property type="entry name" value="(Trans)glycosidases"/>
    <property type="match status" value="1"/>
</dbReference>
<dbReference type="Pfam" id="PF01915">
    <property type="entry name" value="Glyco_hydro_3_C"/>
    <property type="match status" value="1"/>
</dbReference>
<dbReference type="InterPro" id="IPR036881">
    <property type="entry name" value="Glyco_hydro_3_C_sf"/>
</dbReference>
<feature type="region of interest" description="Disordered" evidence="6">
    <location>
        <begin position="502"/>
        <end position="524"/>
    </location>
</feature>
<dbReference type="GO" id="GO:0008422">
    <property type="term" value="F:beta-glucosidase activity"/>
    <property type="evidence" value="ECO:0007669"/>
    <property type="project" value="UniProtKB-ARBA"/>
</dbReference>
<dbReference type="InterPro" id="IPR002772">
    <property type="entry name" value="Glyco_hydro_3_C"/>
</dbReference>
<evidence type="ECO:0000259" key="8">
    <source>
        <dbReference type="SMART" id="SM01217"/>
    </source>
</evidence>
<organism evidence="9 10">
    <name type="scientific">Xylanimonas oleitrophica</name>
    <dbReference type="NCBI Taxonomy" id="2607479"/>
    <lineage>
        <taxon>Bacteria</taxon>
        <taxon>Bacillati</taxon>
        <taxon>Actinomycetota</taxon>
        <taxon>Actinomycetes</taxon>
        <taxon>Micrococcales</taxon>
        <taxon>Promicromonosporaceae</taxon>
        <taxon>Xylanimonas</taxon>
    </lineage>
</organism>
<evidence type="ECO:0000256" key="5">
    <source>
        <dbReference type="ARBA" id="ARBA00074219"/>
    </source>
</evidence>
<dbReference type="EMBL" id="QKWH01000001">
    <property type="protein sequence ID" value="PZR55329.1"/>
    <property type="molecule type" value="Genomic_DNA"/>
</dbReference>
<reference evidence="9 10" key="1">
    <citation type="submission" date="2018-06" db="EMBL/GenBank/DDBJ databases">
        <title>Whole genome sequencing of a novel hydrocarbon degrading bacterial strain, PW21 isolated from oil contaminated produced water sample.</title>
        <authorList>
            <person name="Nagkirti P."/>
            <person name="Shaikh A."/>
            <person name="Gowdaman V."/>
            <person name="Engineer A.E."/>
            <person name="Dagar S."/>
            <person name="Dhakephalkar P.K."/>
        </authorList>
    </citation>
    <scope>NUCLEOTIDE SEQUENCE [LARGE SCALE GENOMIC DNA]</scope>
    <source>
        <strain evidence="9 10">PW21</strain>
    </source>
</reference>
<evidence type="ECO:0000256" key="7">
    <source>
        <dbReference type="SAM" id="SignalP"/>
    </source>
</evidence>
<comment type="caution">
    <text evidence="9">The sequence shown here is derived from an EMBL/GenBank/DDBJ whole genome shotgun (WGS) entry which is preliminary data.</text>
</comment>
<evidence type="ECO:0000256" key="1">
    <source>
        <dbReference type="ARBA" id="ARBA00005336"/>
    </source>
</evidence>
<dbReference type="Gene3D" id="2.60.40.1080">
    <property type="match status" value="1"/>
</dbReference>
<gene>
    <name evidence="9" type="ORF">DNL40_02860</name>
</gene>
<evidence type="ECO:0000313" key="9">
    <source>
        <dbReference type="EMBL" id="PZR55329.1"/>
    </source>
</evidence>
<keyword evidence="10" id="KW-1185">Reference proteome</keyword>
<dbReference type="SUPFAM" id="SSF52279">
    <property type="entry name" value="Beta-D-glucan exohydrolase, C-terminal domain"/>
    <property type="match status" value="1"/>
</dbReference>
<evidence type="ECO:0000256" key="4">
    <source>
        <dbReference type="ARBA" id="ARBA00058905"/>
    </source>
</evidence>
<dbReference type="InterPro" id="IPR017853">
    <property type="entry name" value="GH"/>
</dbReference>
<dbReference type="InterPro" id="IPR044993">
    <property type="entry name" value="BXL"/>
</dbReference>
<evidence type="ECO:0000313" key="10">
    <source>
        <dbReference type="Proteomes" id="UP000248783"/>
    </source>
</evidence>
<dbReference type="PANTHER" id="PTHR42721">
    <property type="entry name" value="SUGAR HYDROLASE-RELATED"/>
    <property type="match status" value="1"/>
</dbReference>
<dbReference type="Proteomes" id="UP000248783">
    <property type="component" value="Unassembled WGS sequence"/>
</dbReference>